<feature type="signal peptide" evidence="1">
    <location>
        <begin position="1"/>
        <end position="15"/>
    </location>
</feature>
<dbReference type="Proteomes" id="UP000092443">
    <property type="component" value="Unplaced"/>
</dbReference>
<keyword evidence="1" id="KW-0732">Signal</keyword>
<protein>
    <submittedName>
        <fullName evidence="3">Uncharacterized protein LOC119638150</fullName>
    </submittedName>
</protein>
<accession>A0A9C5Z6G5</accession>
<proteinExistence type="predicted"/>
<dbReference type="AlphaFoldDB" id="A0A9C5Z6G5"/>
<sequence>MKLTALCTLVSFCLMANMSKVAVVADVDEYANSPQLSVGCDVKDWSGECLQEKPINPLKNKVDSVVGLEMKLILGNPGTFDALSSAKHSMESLKEALERENLIRPDDKIVTNTVTTLLGLKSGLDDLKNSLEKQINRKTQLFNSQNTTPDPTDVFQGDKLIKGLEDVNTDSSAKLISQARADTGDKLVQRINDARAVTGDNLAKRLEDARKEAQVGKLTVTDVEKIRNNLNSPLQFGINGAATPQLF</sequence>
<dbReference type="RefSeq" id="XP_037890739.1">
    <property type="nucleotide sequence ID" value="XM_038034811.1"/>
</dbReference>
<evidence type="ECO:0000313" key="3">
    <source>
        <dbReference type="RefSeq" id="XP_037890739.1"/>
    </source>
</evidence>
<dbReference type="GeneID" id="119638150"/>
<keyword evidence="2" id="KW-1185">Reference proteome</keyword>
<evidence type="ECO:0000313" key="2">
    <source>
        <dbReference type="Proteomes" id="UP000092443"/>
    </source>
</evidence>
<reference evidence="3" key="1">
    <citation type="submission" date="2025-08" db="UniProtKB">
        <authorList>
            <consortium name="RefSeq"/>
        </authorList>
    </citation>
    <scope>IDENTIFICATION</scope>
    <source>
        <tissue evidence="3">Whole body pupa</tissue>
    </source>
</reference>
<feature type="chain" id="PRO_5039106149" evidence="1">
    <location>
        <begin position="16"/>
        <end position="247"/>
    </location>
</feature>
<gene>
    <name evidence="3" type="primary">LOC119638150</name>
</gene>
<evidence type="ECO:0000256" key="1">
    <source>
        <dbReference type="SAM" id="SignalP"/>
    </source>
</evidence>
<name>A0A9C5Z6G5_9MUSC</name>
<dbReference type="KEGG" id="gfs:119638150"/>
<organism evidence="2 3">
    <name type="scientific">Glossina fuscipes</name>
    <dbReference type="NCBI Taxonomy" id="7396"/>
    <lineage>
        <taxon>Eukaryota</taxon>
        <taxon>Metazoa</taxon>
        <taxon>Ecdysozoa</taxon>
        <taxon>Arthropoda</taxon>
        <taxon>Hexapoda</taxon>
        <taxon>Insecta</taxon>
        <taxon>Pterygota</taxon>
        <taxon>Neoptera</taxon>
        <taxon>Endopterygota</taxon>
        <taxon>Diptera</taxon>
        <taxon>Brachycera</taxon>
        <taxon>Muscomorpha</taxon>
        <taxon>Hippoboscoidea</taxon>
        <taxon>Glossinidae</taxon>
        <taxon>Glossina</taxon>
    </lineage>
</organism>